<comment type="cofactor">
    <cofactor evidence="1">
        <name>Zn(2+)</name>
        <dbReference type="ChEBI" id="CHEBI:29105"/>
    </cofactor>
</comment>
<dbReference type="Pfam" id="PF01408">
    <property type="entry name" value="GFO_IDH_MocA"/>
    <property type="match status" value="1"/>
</dbReference>
<dbReference type="Gene3D" id="3.90.180.10">
    <property type="entry name" value="Medium-chain alcohol dehydrogenases, catalytic domain"/>
    <property type="match status" value="2"/>
</dbReference>
<keyword evidence="5" id="KW-0560">Oxidoreductase</keyword>
<dbReference type="RefSeq" id="WP_204658040.1">
    <property type="nucleotide sequence ID" value="NZ_CP056775.1"/>
</dbReference>
<evidence type="ECO:0000256" key="3">
    <source>
        <dbReference type="ARBA" id="ARBA00022723"/>
    </source>
</evidence>
<keyword evidence="3" id="KW-0479">Metal-binding</keyword>
<dbReference type="InterPro" id="IPR013149">
    <property type="entry name" value="ADH-like_C"/>
</dbReference>
<dbReference type="PANTHER" id="PTHR43350:SF19">
    <property type="entry name" value="D-GULOSIDE 3-DEHYDROGENASE"/>
    <property type="match status" value="1"/>
</dbReference>
<dbReference type="Gene3D" id="3.30.360.10">
    <property type="entry name" value="Dihydrodipicolinate Reductase, domain 2"/>
    <property type="match status" value="1"/>
</dbReference>
<dbReference type="Pfam" id="PF00107">
    <property type="entry name" value="ADH_zinc_N"/>
    <property type="match status" value="1"/>
</dbReference>
<sequence length="698" mass="75565">MQQLLQQLRTGDISVHNIPAPQVRKGCLLIQTRKSLVSTGTERMLAQFGHAGLLQRAWQQPEKVRQVLDKVRADGLVPAWKAVQGKMQEVLPLGYCNAGTVLAVGQEVTGFQVGSRVVSNGPHAEIVCVHQNLAALIPDQVPDEDAVFTVPASIGLQSIRLLNPSLGETIVVIGLGLVGLLTAQLLIRNGCQVIGLELNEAKLHLARTLGITCIHPDHTSASDFIQDLTGGHGADGVIVATSSRSHAVLAQAARLSRKRGRIILAGTAGMHLSRPDFYEKELSFQVSCSYGPGRYDLHYEQHGTDYPLPFVRWTANRNFQTILKILSQGTLQVKPLLSHIFSLSDHPQAYASLNNPDTIAVLFDYPQQIETNTIVRMPHVSTRPAKGSAGIIGAGQFVKGNLLPLLKNIPVRGIASAAGISAAMLADKYNIPIRTTDYRHLLADPDIQLICIATRHHLHASLTGEALQAGKHVYVEKPLVLTRQEYDTLVSIRNQAGTQGLLLHVGFNRRFSEHVIRMKALLGGARMHLSISINAGSINAGSWVNDPETGGGRILGEACHFIDLAICLTGSLVTRICSQLSSNEEASVMLRHANGSATVIQYITGGHKAYSKERMEAHSLGRTLVLDNFRTLTGYGFPHFSKYSSAQDKGHAAQFAGLARLVREGGQPLISAEELFNGALATLSIAESWQSASWIDLP</sequence>
<protein>
    <submittedName>
        <fullName evidence="7">Gfo/Idh/MocA family oxidoreductase</fullName>
    </submittedName>
</protein>
<dbReference type="Proteomes" id="UP000612680">
    <property type="component" value="Chromosome"/>
</dbReference>
<evidence type="ECO:0000259" key="6">
    <source>
        <dbReference type="SMART" id="SM00829"/>
    </source>
</evidence>
<dbReference type="InterPro" id="IPR000683">
    <property type="entry name" value="Gfo/Idh/MocA-like_OxRdtase_N"/>
</dbReference>
<dbReference type="InterPro" id="IPR020843">
    <property type="entry name" value="ER"/>
</dbReference>
<dbReference type="InterPro" id="IPR011032">
    <property type="entry name" value="GroES-like_sf"/>
</dbReference>
<evidence type="ECO:0000256" key="2">
    <source>
        <dbReference type="ARBA" id="ARBA00008072"/>
    </source>
</evidence>
<dbReference type="Gene3D" id="3.40.50.720">
    <property type="entry name" value="NAD(P)-binding Rossmann-like Domain"/>
    <property type="match status" value="2"/>
</dbReference>
<comment type="similarity">
    <text evidence="2">Belongs to the zinc-containing alcohol dehydrogenase family.</text>
</comment>
<dbReference type="InterPro" id="IPR036291">
    <property type="entry name" value="NAD(P)-bd_dom_sf"/>
</dbReference>
<dbReference type="CDD" id="cd08255">
    <property type="entry name" value="2-desacetyl-2-hydroxyethyl_bacteriochlorophyllide_like"/>
    <property type="match status" value="1"/>
</dbReference>
<dbReference type="SUPFAM" id="SSF55347">
    <property type="entry name" value="Glyceraldehyde-3-phosphate dehydrogenase-like, C-terminal domain"/>
    <property type="match status" value="1"/>
</dbReference>
<dbReference type="SUPFAM" id="SSF51735">
    <property type="entry name" value="NAD(P)-binding Rossmann-fold domains"/>
    <property type="match status" value="2"/>
</dbReference>
<name>A0ABX7IB63_9BACT</name>
<accession>A0ABX7IB63</accession>
<evidence type="ECO:0000256" key="1">
    <source>
        <dbReference type="ARBA" id="ARBA00001947"/>
    </source>
</evidence>
<keyword evidence="4" id="KW-0862">Zinc</keyword>
<keyword evidence="8" id="KW-1185">Reference proteome</keyword>
<dbReference type="SMART" id="SM00829">
    <property type="entry name" value="PKS_ER"/>
    <property type="match status" value="1"/>
</dbReference>
<evidence type="ECO:0000256" key="4">
    <source>
        <dbReference type="ARBA" id="ARBA00022833"/>
    </source>
</evidence>
<dbReference type="EMBL" id="CP056775">
    <property type="protein sequence ID" value="QRR02767.1"/>
    <property type="molecule type" value="Genomic_DNA"/>
</dbReference>
<dbReference type="SUPFAM" id="SSF50129">
    <property type="entry name" value="GroES-like"/>
    <property type="match status" value="1"/>
</dbReference>
<dbReference type="PANTHER" id="PTHR43350">
    <property type="entry name" value="NAD-DEPENDENT ALCOHOL DEHYDROGENASE"/>
    <property type="match status" value="1"/>
</dbReference>
<organism evidence="7 8">
    <name type="scientific">Dyadobacter sandarakinus</name>
    <dbReference type="NCBI Taxonomy" id="2747268"/>
    <lineage>
        <taxon>Bacteria</taxon>
        <taxon>Pseudomonadati</taxon>
        <taxon>Bacteroidota</taxon>
        <taxon>Cytophagia</taxon>
        <taxon>Cytophagales</taxon>
        <taxon>Spirosomataceae</taxon>
        <taxon>Dyadobacter</taxon>
    </lineage>
</organism>
<proteinExistence type="inferred from homology"/>
<evidence type="ECO:0000313" key="8">
    <source>
        <dbReference type="Proteomes" id="UP000612680"/>
    </source>
</evidence>
<feature type="domain" description="Enoyl reductase (ER)" evidence="6">
    <location>
        <begin position="52"/>
        <end position="362"/>
    </location>
</feature>
<evidence type="ECO:0000256" key="5">
    <source>
        <dbReference type="ARBA" id="ARBA00023002"/>
    </source>
</evidence>
<gene>
    <name evidence="7" type="ORF">HWI92_18525</name>
</gene>
<reference evidence="7 8" key="1">
    <citation type="submission" date="2020-06" db="EMBL/GenBank/DDBJ databases">
        <title>Dyadobacter sandarakinus sp. nov., isolated from the soil of the Arctic Yellow River Station.</title>
        <authorList>
            <person name="Zhang Y."/>
            <person name="Peng F."/>
        </authorList>
    </citation>
    <scope>NUCLEOTIDE SEQUENCE [LARGE SCALE GENOMIC DNA]</scope>
    <source>
        <strain evidence="7 8">Q3-56</strain>
    </source>
</reference>
<evidence type="ECO:0000313" key="7">
    <source>
        <dbReference type="EMBL" id="QRR02767.1"/>
    </source>
</evidence>